<dbReference type="EMBL" id="CAVLEF010000265">
    <property type="protein sequence ID" value="CAK1554205.1"/>
    <property type="molecule type" value="Genomic_DNA"/>
</dbReference>
<dbReference type="InterPro" id="IPR002562">
    <property type="entry name" value="3'-5'_exonuclease_dom"/>
</dbReference>
<feature type="region of interest" description="Disordered" evidence="3">
    <location>
        <begin position="632"/>
        <end position="654"/>
    </location>
</feature>
<dbReference type="GO" id="GO:0071037">
    <property type="term" value="P:nuclear polyadenylation-dependent snRNA catabolic process"/>
    <property type="evidence" value="ECO:0007669"/>
    <property type="project" value="TreeGrafter"/>
</dbReference>
<evidence type="ECO:0000256" key="3">
    <source>
        <dbReference type="SAM" id="MobiDB-lite"/>
    </source>
</evidence>
<dbReference type="InterPro" id="IPR044876">
    <property type="entry name" value="HRDC_dom_sf"/>
</dbReference>
<feature type="compositionally biased region" description="Polar residues" evidence="3">
    <location>
        <begin position="636"/>
        <end position="652"/>
    </location>
</feature>
<reference evidence="5 6" key="1">
    <citation type="submission" date="2023-11" db="EMBL/GenBank/DDBJ databases">
        <authorList>
            <person name="Okamura Y."/>
        </authorList>
    </citation>
    <scope>NUCLEOTIDE SEQUENCE [LARGE SCALE GENOMIC DNA]</scope>
</reference>
<evidence type="ECO:0000313" key="6">
    <source>
        <dbReference type="Proteomes" id="UP001497472"/>
    </source>
</evidence>
<dbReference type="AlphaFoldDB" id="A0AAV1K1I0"/>
<dbReference type="SMART" id="SM00341">
    <property type="entry name" value="HRDC"/>
    <property type="match status" value="1"/>
</dbReference>
<evidence type="ECO:0000313" key="5">
    <source>
        <dbReference type="EMBL" id="CAK1554205.1"/>
    </source>
</evidence>
<dbReference type="PANTHER" id="PTHR12124">
    <property type="entry name" value="POLYMYOSITIS/SCLERODERMA AUTOANTIGEN-RELATED"/>
    <property type="match status" value="1"/>
</dbReference>
<evidence type="ECO:0000256" key="1">
    <source>
        <dbReference type="ARBA" id="ARBA00004123"/>
    </source>
</evidence>
<dbReference type="InterPro" id="IPR009818">
    <property type="entry name" value="PAM2_motif"/>
</dbReference>
<dbReference type="PROSITE" id="PS50967">
    <property type="entry name" value="HRDC"/>
    <property type="match status" value="1"/>
</dbReference>
<dbReference type="GO" id="GO:0071039">
    <property type="term" value="P:nuclear polyadenylation-dependent CUT catabolic process"/>
    <property type="evidence" value="ECO:0007669"/>
    <property type="project" value="TreeGrafter"/>
</dbReference>
<evidence type="ECO:0000256" key="2">
    <source>
        <dbReference type="ARBA" id="ARBA00023242"/>
    </source>
</evidence>
<dbReference type="GO" id="GO:0071040">
    <property type="term" value="P:nuclear polyadenylation-dependent antisense transcript catabolic process"/>
    <property type="evidence" value="ECO:0007669"/>
    <property type="project" value="TreeGrafter"/>
</dbReference>
<protein>
    <recommendedName>
        <fullName evidence="4">HRDC domain-containing protein</fullName>
    </recommendedName>
</protein>
<dbReference type="GO" id="GO:0000166">
    <property type="term" value="F:nucleotide binding"/>
    <property type="evidence" value="ECO:0007669"/>
    <property type="project" value="InterPro"/>
</dbReference>
<dbReference type="InterPro" id="IPR002121">
    <property type="entry name" value="HRDC_dom"/>
</dbReference>
<name>A0AAV1K1I0_9NEOP</name>
<dbReference type="GO" id="GO:0005730">
    <property type="term" value="C:nucleolus"/>
    <property type="evidence" value="ECO:0007669"/>
    <property type="project" value="TreeGrafter"/>
</dbReference>
<dbReference type="SUPFAM" id="SSF47819">
    <property type="entry name" value="HRDC-like"/>
    <property type="match status" value="1"/>
</dbReference>
<proteinExistence type="predicted"/>
<evidence type="ECO:0000259" key="4">
    <source>
        <dbReference type="PROSITE" id="PS50967"/>
    </source>
</evidence>
<dbReference type="InterPro" id="IPR036397">
    <property type="entry name" value="RNaseH_sf"/>
</dbReference>
<comment type="subcellular location">
    <subcellularLocation>
        <location evidence="1">Nucleus</location>
    </subcellularLocation>
</comment>
<dbReference type="GO" id="GO:0071051">
    <property type="term" value="P:poly(A)-dependent snoRNA 3'-end processing"/>
    <property type="evidence" value="ECO:0007669"/>
    <property type="project" value="TreeGrafter"/>
</dbReference>
<sequence>MDSVKNEDGPAITSVLNPDASEFTPSIENADLELQGIIQGCVRTANRMPSVYVTAASDYNEVTSQIINTVSLMSNHILEFLDVVREKPKRDDPEGNFDLLKDCNDILLDRSQIAMDQEAGITKKNKTDEELMKQTPMSLTVCKREVVTTTNIPRPQLKFKEPVDNSENLWMPKIIKDSNKERLIVENISAEGKVLGYRNPYTEDIEKCPLPDNFLAAEETVQWPRSLAETPLIFIDRLEPLELMLSDINQVTEIAVDLEHNYLRSYLGMTCLIQISTKHKDYIIDALALREHLHKLNEPFTNSKILKIFHGASNDILWLQRDFSVFVVCMVDTYFASKALRLARNSYEYILKKYCDIQAMKHLRLSDWRMRPLSDQLIEYARTDTHYLLYIWHMMKKDILKTNGEHGLIMVFEESKAVCAKIYAKPTITDESHLALIPHDTYLYPRQMEALRRLFKWRDVKARALDENSQHLLTDHKLFYLANSLPREMQAILGLCQPMTPFLSENLSEIHQIIHTCRQLPLDAATVYHPETASQKNFISDGFSGRNIQRFEPVPCAPPQAINRRYVRSQQNRADKVSPYPKVFYSPMRRSQCYQEMARVLEKQEVGAPFVPAPVKPLVPPPELIPRTRKLAHSGEPQSCNGTINTSAPSTQRRQDVTNIRPGFKSFWF</sequence>
<keyword evidence="2" id="KW-0539">Nucleus</keyword>
<dbReference type="Proteomes" id="UP001497472">
    <property type="component" value="Unassembled WGS sequence"/>
</dbReference>
<dbReference type="Pfam" id="PF01612">
    <property type="entry name" value="DNA_pol_A_exo1"/>
    <property type="match status" value="1"/>
</dbReference>
<dbReference type="Pfam" id="PF07145">
    <property type="entry name" value="PAM2"/>
    <property type="match status" value="1"/>
</dbReference>
<accession>A0AAV1K1I0</accession>
<organism evidence="5 6">
    <name type="scientific">Leptosia nina</name>
    <dbReference type="NCBI Taxonomy" id="320188"/>
    <lineage>
        <taxon>Eukaryota</taxon>
        <taxon>Metazoa</taxon>
        <taxon>Ecdysozoa</taxon>
        <taxon>Arthropoda</taxon>
        <taxon>Hexapoda</taxon>
        <taxon>Insecta</taxon>
        <taxon>Pterygota</taxon>
        <taxon>Neoptera</taxon>
        <taxon>Endopterygota</taxon>
        <taxon>Lepidoptera</taxon>
        <taxon>Glossata</taxon>
        <taxon>Ditrysia</taxon>
        <taxon>Papilionoidea</taxon>
        <taxon>Pieridae</taxon>
        <taxon>Pierinae</taxon>
        <taxon>Leptosia</taxon>
    </lineage>
</organism>
<comment type="caution">
    <text evidence="5">The sequence shown here is derived from an EMBL/GenBank/DDBJ whole genome shotgun (WGS) entry which is preliminary data.</text>
</comment>
<dbReference type="InterPro" id="IPR010997">
    <property type="entry name" value="HRDC-like_sf"/>
</dbReference>
<keyword evidence="6" id="KW-1185">Reference proteome</keyword>
<feature type="domain" description="HRDC" evidence="4">
    <location>
        <begin position="444"/>
        <end position="524"/>
    </location>
</feature>
<dbReference type="Pfam" id="PF00570">
    <property type="entry name" value="HRDC"/>
    <property type="match status" value="1"/>
</dbReference>
<dbReference type="InterPro" id="IPR045092">
    <property type="entry name" value="Rrp6-like"/>
</dbReference>
<dbReference type="GO" id="GO:0071035">
    <property type="term" value="P:nuclear polyadenylation-dependent rRNA catabolic process"/>
    <property type="evidence" value="ECO:0007669"/>
    <property type="project" value="TreeGrafter"/>
</dbReference>
<gene>
    <name evidence="5" type="ORF">LNINA_LOCUS13135</name>
</gene>
<dbReference type="Gene3D" id="3.30.420.10">
    <property type="entry name" value="Ribonuclease H-like superfamily/Ribonuclease H"/>
    <property type="match status" value="1"/>
</dbReference>
<dbReference type="PANTHER" id="PTHR12124:SF47">
    <property type="entry name" value="EXOSOME COMPONENT 10"/>
    <property type="match status" value="1"/>
</dbReference>
<dbReference type="SMART" id="SM00474">
    <property type="entry name" value="35EXOc"/>
    <property type="match status" value="1"/>
</dbReference>
<dbReference type="GO" id="GO:0003727">
    <property type="term" value="F:single-stranded RNA binding"/>
    <property type="evidence" value="ECO:0007669"/>
    <property type="project" value="TreeGrafter"/>
</dbReference>
<dbReference type="GO" id="GO:0071036">
    <property type="term" value="P:nuclear polyadenylation-dependent snoRNA catabolic process"/>
    <property type="evidence" value="ECO:0007669"/>
    <property type="project" value="TreeGrafter"/>
</dbReference>
<dbReference type="GO" id="GO:0071038">
    <property type="term" value="P:TRAMP-dependent tRNA surveillance pathway"/>
    <property type="evidence" value="ECO:0007669"/>
    <property type="project" value="TreeGrafter"/>
</dbReference>
<dbReference type="InterPro" id="IPR012337">
    <property type="entry name" value="RNaseH-like_sf"/>
</dbReference>
<dbReference type="GO" id="GO:0071044">
    <property type="term" value="P:histone mRNA catabolic process"/>
    <property type="evidence" value="ECO:0007669"/>
    <property type="project" value="TreeGrafter"/>
</dbReference>
<dbReference type="SUPFAM" id="SSF53098">
    <property type="entry name" value="Ribonuclease H-like"/>
    <property type="match status" value="1"/>
</dbReference>
<dbReference type="GO" id="GO:0000467">
    <property type="term" value="P:exonucleolytic trimming to generate mature 3'-end of 5.8S rRNA from tricistronic rRNA transcript (SSU-rRNA, 5.8S rRNA, LSU-rRNA)"/>
    <property type="evidence" value="ECO:0007669"/>
    <property type="project" value="InterPro"/>
</dbReference>
<dbReference type="Gene3D" id="1.10.150.80">
    <property type="entry name" value="HRDC domain"/>
    <property type="match status" value="1"/>
</dbReference>
<dbReference type="GO" id="GO:0000175">
    <property type="term" value="F:3'-5'-RNA exonuclease activity"/>
    <property type="evidence" value="ECO:0007669"/>
    <property type="project" value="InterPro"/>
</dbReference>
<dbReference type="GO" id="GO:0000176">
    <property type="term" value="C:nuclear exosome (RNase complex)"/>
    <property type="evidence" value="ECO:0007669"/>
    <property type="project" value="TreeGrafter"/>
</dbReference>